<dbReference type="Pfam" id="PF07690">
    <property type="entry name" value="MFS_1"/>
    <property type="match status" value="1"/>
</dbReference>
<dbReference type="InterPro" id="IPR036259">
    <property type="entry name" value="MFS_trans_sf"/>
</dbReference>
<evidence type="ECO:0000256" key="4">
    <source>
        <dbReference type="SAM" id="Phobius"/>
    </source>
</evidence>
<reference evidence="6" key="1">
    <citation type="submission" date="2021-10" db="EMBL/GenBank/DDBJ databases">
        <title>De novo Genome Assembly of Clathrus columnatus (Basidiomycota, Fungi) Using Illumina and Nanopore Sequence Data.</title>
        <authorList>
            <person name="Ogiso-Tanaka E."/>
            <person name="Itagaki H."/>
            <person name="Hosoya T."/>
            <person name="Hosaka K."/>
        </authorList>
    </citation>
    <scope>NUCLEOTIDE SEQUENCE</scope>
    <source>
        <strain evidence="6">MO-923</strain>
    </source>
</reference>
<feature type="transmembrane region" description="Helical" evidence="4">
    <location>
        <begin position="214"/>
        <end position="236"/>
    </location>
</feature>
<evidence type="ECO:0000256" key="1">
    <source>
        <dbReference type="ARBA" id="ARBA00004141"/>
    </source>
</evidence>
<feature type="transmembrane region" description="Helical" evidence="4">
    <location>
        <begin position="384"/>
        <end position="405"/>
    </location>
</feature>
<feature type="transmembrane region" description="Helical" evidence="4">
    <location>
        <begin position="54"/>
        <end position="75"/>
    </location>
</feature>
<dbReference type="GO" id="GO:0016020">
    <property type="term" value="C:membrane"/>
    <property type="evidence" value="ECO:0007669"/>
    <property type="project" value="UniProtKB-SubCell"/>
</dbReference>
<comment type="subcellular location">
    <subcellularLocation>
        <location evidence="1">Membrane</location>
        <topology evidence="1">Multi-pass membrane protein</topology>
    </subcellularLocation>
</comment>
<keyword evidence="7" id="KW-1185">Reference proteome</keyword>
<evidence type="ECO:0000313" key="7">
    <source>
        <dbReference type="Proteomes" id="UP001050691"/>
    </source>
</evidence>
<dbReference type="GO" id="GO:0022857">
    <property type="term" value="F:transmembrane transporter activity"/>
    <property type="evidence" value="ECO:0007669"/>
    <property type="project" value="InterPro"/>
</dbReference>
<dbReference type="InterPro" id="IPR050327">
    <property type="entry name" value="Proton-linked_MCT"/>
</dbReference>
<dbReference type="InterPro" id="IPR011701">
    <property type="entry name" value="MFS"/>
</dbReference>
<feature type="transmembrane region" description="Helical" evidence="4">
    <location>
        <begin position="417"/>
        <end position="434"/>
    </location>
</feature>
<evidence type="ECO:0000256" key="2">
    <source>
        <dbReference type="ARBA" id="ARBA00006727"/>
    </source>
</evidence>
<keyword evidence="4" id="KW-0472">Membrane</keyword>
<feature type="compositionally biased region" description="Low complexity" evidence="3">
    <location>
        <begin position="1"/>
        <end position="23"/>
    </location>
</feature>
<comment type="similarity">
    <text evidence="2">Belongs to the major facilitator superfamily. Monocarboxylate porter (TC 2.A.1.13) family.</text>
</comment>
<dbReference type="InterPro" id="IPR020846">
    <property type="entry name" value="MFS_dom"/>
</dbReference>
<dbReference type="SUPFAM" id="SSF103473">
    <property type="entry name" value="MFS general substrate transporter"/>
    <property type="match status" value="1"/>
</dbReference>
<feature type="transmembrane region" description="Helical" evidence="4">
    <location>
        <begin position="95"/>
        <end position="114"/>
    </location>
</feature>
<comment type="caution">
    <text evidence="6">The sequence shown here is derived from an EMBL/GenBank/DDBJ whole genome shotgun (WGS) entry which is preliminary data.</text>
</comment>
<gene>
    <name evidence="6" type="ORF">Clacol_003110</name>
</gene>
<proteinExistence type="inferred from homology"/>
<evidence type="ECO:0000313" key="6">
    <source>
        <dbReference type="EMBL" id="GJJ08890.1"/>
    </source>
</evidence>
<feature type="transmembrane region" description="Helical" evidence="4">
    <location>
        <begin position="350"/>
        <end position="377"/>
    </location>
</feature>
<keyword evidence="4" id="KW-0812">Transmembrane</keyword>
<feature type="transmembrane region" description="Helical" evidence="4">
    <location>
        <begin position="184"/>
        <end position="208"/>
    </location>
</feature>
<dbReference type="AlphaFoldDB" id="A0AAV5AAD9"/>
<sequence length="471" mass="51801">MELENESQNSTSSTSTETPEATSLKPPQLQPGDTGVSEKPPIDLEEFPEGGARAWAAVIGGFCLVFISQGAVYAFGVYQDYYTRVFLNEHNPSTIAWIGSMQLFLLFFLGLPVGKLFDEGYFNHLIGIGSVIYLFSYFMLSLAQPHSFYQVFLSQGVGVGLGMGMMYLPSVTLGFHYFKRRRGLAVGVASTGAAFGGILQTIGLNHLINGRVGFAWGVRIFGFIFLALAIIGNLLMRPRLPPRRLRPDQPKPDVQKIIRDVPLLLAISGSALLLFSAFFPYFYIQLFAILHGISTNLAFYSITIINAMTIIGRVISGILADRYGYVNSILLSTLLMGVISFLMIKATTAPGLIVFTILYGFFAGGYFSLAASAISAYVDNTNELGFALGYTLFIESFFVLIAQPIAGTIVDAPRYRWNRAIIAVSIILYGGWFASETETDKVLEGVIYEEFGCHSRIGFLSKMTPWEKTIQ</sequence>
<feature type="transmembrane region" description="Helical" evidence="4">
    <location>
        <begin position="152"/>
        <end position="177"/>
    </location>
</feature>
<keyword evidence="4" id="KW-1133">Transmembrane helix</keyword>
<dbReference type="PANTHER" id="PTHR11360">
    <property type="entry name" value="MONOCARBOXYLATE TRANSPORTER"/>
    <property type="match status" value="1"/>
</dbReference>
<dbReference type="PROSITE" id="PS50850">
    <property type="entry name" value="MFS"/>
    <property type="match status" value="1"/>
</dbReference>
<feature type="transmembrane region" description="Helical" evidence="4">
    <location>
        <begin position="121"/>
        <end position="140"/>
    </location>
</feature>
<evidence type="ECO:0000256" key="3">
    <source>
        <dbReference type="SAM" id="MobiDB-lite"/>
    </source>
</evidence>
<feature type="region of interest" description="Disordered" evidence="3">
    <location>
        <begin position="1"/>
        <end position="43"/>
    </location>
</feature>
<dbReference type="Proteomes" id="UP001050691">
    <property type="component" value="Unassembled WGS sequence"/>
</dbReference>
<protein>
    <recommendedName>
        <fullName evidence="5">Major facilitator superfamily (MFS) profile domain-containing protein</fullName>
    </recommendedName>
</protein>
<feature type="transmembrane region" description="Helical" evidence="4">
    <location>
        <begin position="289"/>
        <end position="311"/>
    </location>
</feature>
<organism evidence="6 7">
    <name type="scientific">Clathrus columnatus</name>
    <dbReference type="NCBI Taxonomy" id="1419009"/>
    <lineage>
        <taxon>Eukaryota</taxon>
        <taxon>Fungi</taxon>
        <taxon>Dikarya</taxon>
        <taxon>Basidiomycota</taxon>
        <taxon>Agaricomycotina</taxon>
        <taxon>Agaricomycetes</taxon>
        <taxon>Phallomycetidae</taxon>
        <taxon>Phallales</taxon>
        <taxon>Clathraceae</taxon>
        <taxon>Clathrus</taxon>
    </lineage>
</organism>
<dbReference type="Gene3D" id="1.20.1250.20">
    <property type="entry name" value="MFS general substrate transporter like domains"/>
    <property type="match status" value="2"/>
</dbReference>
<feature type="transmembrane region" description="Helical" evidence="4">
    <location>
        <begin position="261"/>
        <end position="283"/>
    </location>
</feature>
<name>A0AAV5AAD9_9AGAM</name>
<dbReference type="EMBL" id="BPWL01000003">
    <property type="protein sequence ID" value="GJJ08890.1"/>
    <property type="molecule type" value="Genomic_DNA"/>
</dbReference>
<dbReference type="PANTHER" id="PTHR11360:SF234">
    <property type="entry name" value="MFS-TYPE TRANSPORTER DBAD-RELATED"/>
    <property type="match status" value="1"/>
</dbReference>
<accession>A0AAV5AAD9</accession>
<feature type="transmembrane region" description="Helical" evidence="4">
    <location>
        <begin position="323"/>
        <end position="344"/>
    </location>
</feature>
<feature type="domain" description="Major facilitator superfamily (MFS) profile" evidence="5">
    <location>
        <begin position="54"/>
        <end position="438"/>
    </location>
</feature>
<evidence type="ECO:0000259" key="5">
    <source>
        <dbReference type="PROSITE" id="PS50850"/>
    </source>
</evidence>